<feature type="compositionally biased region" description="Low complexity" evidence="2">
    <location>
        <begin position="124"/>
        <end position="135"/>
    </location>
</feature>
<organism evidence="4">
    <name type="scientific">Mesocestoides corti</name>
    <name type="common">Flatworm</name>
    <dbReference type="NCBI Taxonomy" id="53468"/>
    <lineage>
        <taxon>Eukaryota</taxon>
        <taxon>Metazoa</taxon>
        <taxon>Spiralia</taxon>
        <taxon>Lophotrochozoa</taxon>
        <taxon>Platyhelminthes</taxon>
        <taxon>Cestoda</taxon>
        <taxon>Eucestoda</taxon>
        <taxon>Cyclophyllidea</taxon>
        <taxon>Mesocestoididae</taxon>
        <taxon>Mesocestoides</taxon>
    </lineage>
</organism>
<dbReference type="CDD" id="cd06768">
    <property type="entry name" value="PDZ_NHERF-like"/>
    <property type="match status" value="1"/>
</dbReference>
<dbReference type="GO" id="GO:0072659">
    <property type="term" value="P:protein localization to plasma membrane"/>
    <property type="evidence" value="ECO:0007669"/>
    <property type="project" value="TreeGrafter"/>
</dbReference>
<dbReference type="AlphaFoldDB" id="A0A5K3F4C5"/>
<feature type="domain" description="PDZ" evidence="3">
    <location>
        <begin position="8"/>
        <end position="88"/>
    </location>
</feature>
<sequence length="217" mass="23652">MPHPRLCCLRIDEEYSGFGFSLVATKNETGQFIDEVRSGSPAARAGLKDGDFVVEVNGENILSLSHSEVVELIRKNPNEVSFLVLDPVSRRHYDECSVVVHGQLPEVQRICSWSDTSCTSPKVSGSSENNHSSEGQVNATSTLPSNEAPRSPTTSEAGGDRPSKTVKPLDPVIQLSDPTQPSKQPKQPNFARSAPSRRARMDASTTFGDRARVFDEL</sequence>
<evidence type="ECO:0000256" key="1">
    <source>
        <dbReference type="ARBA" id="ARBA00022737"/>
    </source>
</evidence>
<dbReference type="WBParaSite" id="MCU_004753-RB">
    <property type="protein sequence ID" value="MCU_004753-RB"/>
    <property type="gene ID" value="MCU_004753"/>
</dbReference>
<dbReference type="GO" id="GO:0016324">
    <property type="term" value="C:apical plasma membrane"/>
    <property type="evidence" value="ECO:0007669"/>
    <property type="project" value="TreeGrafter"/>
</dbReference>
<protein>
    <submittedName>
        <fullName evidence="4 5">PDZ domain-containing protein</fullName>
    </submittedName>
</protein>
<dbReference type="GO" id="GO:0043495">
    <property type="term" value="F:protein-membrane adaptor activity"/>
    <property type="evidence" value="ECO:0007669"/>
    <property type="project" value="TreeGrafter"/>
</dbReference>
<dbReference type="Gene3D" id="2.30.42.10">
    <property type="match status" value="1"/>
</dbReference>
<dbReference type="WBParaSite" id="MCU_004753-RA">
    <property type="protein sequence ID" value="MCU_004753-RA"/>
    <property type="gene ID" value="MCU_004753"/>
</dbReference>
<evidence type="ECO:0000256" key="2">
    <source>
        <dbReference type="SAM" id="MobiDB-lite"/>
    </source>
</evidence>
<feature type="compositionally biased region" description="Polar residues" evidence="2">
    <location>
        <begin position="136"/>
        <end position="145"/>
    </location>
</feature>
<dbReference type="PROSITE" id="PS50106">
    <property type="entry name" value="PDZ"/>
    <property type="match status" value="1"/>
</dbReference>
<dbReference type="PANTHER" id="PTHR14191">
    <property type="entry name" value="PDZ DOMAIN CONTAINING PROTEIN"/>
    <property type="match status" value="1"/>
</dbReference>
<proteinExistence type="predicted"/>
<evidence type="ECO:0000259" key="3">
    <source>
        <dbReference type="PROSITE" id="PS50106"/>
    </source>
</evidence>
<evidence type="ECO:0000313" key="4">
    <source>
        <dbReference type="WBParaSite" id="MCU_004753-RA"/>
    </source>
</evidence>
<reference evidence="4 5" key="1">
    <citation type="submission" date="2019-11" db="UniProtKB">
        <authorList>
            <consortium name="WormBaseParasite"/>
        </authorList>
    </citation>
    <scope>IDENTIFICATION</scope>
</reference>
<feature type="compositionally biased region" description="Polar residues" evidence="2">
    <location>
        <begin position="176"/>
        <end position="187"/>
    </location>
</feature>
<dbReference type="Pfam" id="PF00595">
    <property type="entry name" value="PDZ"/>
    <property type="match status" value="1"/>
</dbReference>
<keyword evidence="1" id="KW-0677">Repeat</keyword>
<dbReference type="SMART" id="SM00228">
    <property type="entry name" value="PDZ"/>
    <property type="match status" value="1"/>
</dbReference>
<name>A0A5K3F4C5_MESCO</name>
<accession>A0A5K3F4C5</accession>
<feature type="region of interest" description="Disordered" evidence="2">
    <location>
        <begin position="118"/>
        <end position="217"/>
    </location>
</feature>
<dbReference type="PANTHER" id="PTHR14191:SF28">
    <property type="entry name" value="GH04176P-RELATED"/>
    <property type="match status" value="1"/>
</dbReference>
<dbReference type="InterPro" id="IPR036034">
    <property type="entry name" value="PDZ_sf"/>
</dbReference>
<dbReference type="SUPFAM" id="SSF50156">
    <property type="entry name" value="PDZ domain-like"/>
    <property type="match status" value="1"/>
</dbReference>
<dbReference type="InterPro" id="IPR001478">
    <property type="entry name" value="PDZ"/>
</dbReference>
<evidence type="ECO:0000313" key="5">
    <source>
        <dbReference type="WBParaSite" id="MCU_004753-RB"/>
    </source>
</evidence>
<dbReference type="InterPro" id="IPR051067">
    <property type="entry name" value="NHER"/>
</dbReference>